<protein>
    <submittedName>
        <fullName evidence="2">DUF1801 domain-containing protein</fullName>
    </submittedName>
</protein>
<dbReference type="Pfam" id="PF08818">
    <property type="entry name" value="DUF1801"/>
    <property type="match status" value="1"/>
</dbReference>
<name>A0A9X3A9M9_9SPHN</name>
<dbReference type="InterPro" id="IPR014922">
    <property type="entry name" value="YdhG-like"/>
</dbReference>
<organism evidence="2 3">
    <name type="scientific">Tsuneonella litorea</name>
    <dbReference type="NCBI Taxonomy" id="2976475"/>
    <lineage>
        <taxon>Bacteria</taxon>
        <taxon>Pseudomonadati</taxon>
        <taxon>Pseudomonadota</taxon>
        <taxon>Alphaproteobacteria</taxon>
        <taxon>Sphingomonadales</taxon>
        <taxon>Erythrobacteraceae</taxon>
        <taxon>Tsuneonella</taxon>
    </lineage>
</organism>
<keyword evidence="3" id="KW-1185">Reference proteome</keyword>
<accession>A0A9X3A9M9</accession>
<reference evidence="2" key="1">
    <citation type="submission" date="2022-09" db="EMBL/GenBank/DDBJ databases">
        <title>The genome sequence of Tsuneonella sp. YG55.</title>
        <authorList>
            <person name="Liu Y."/>
        </authorList>
    </citation>
    <scope>NUCLEOTIDE SEQUENCE</scope>
    <source>
        <strain evidence="2">YG55</strain>
    </source>
</reference>
<dbReference type="Proteomes" id="UP001142648">
    <property type="component" value="Unassembled WGS sequence"/>
</dbReference>
<evidence type="ECO:0000313" key="3">
    <source>
        <dbReference type="Proteomes" id="UP001142648"/>
    </source>
</evidence>
<dbReference type="AlphaFoldDB" id="A0A9X3A9M9"/>
<evidence type="ECO:0000313" key="2">
    <source>
        <dbReference type="EMBL" id="MCT2559080.1"/>
    </source>
</evidence>
<sequence length="145" mass="16111">MARYKAKTKATDVRLADFLATVPDPRRREEAEIVDALHRRVTGLVPKMWGPSIVGYGSYRYRYASGHEGEAMRAGFSPRKAALTVNLMGNYCDRQPEADALFARLGKHKTGKSCLYISKLSAVDLDALEGLVKLSWDSMNALYPA</sequence>
<dbReference type="EMBL" id="JAOAMV010000004">
    <property type="protein sequence ID" value="MCT2559080.1"/>
    <property type="molecule type" value="Genomic_DNA"/>
</dbReference>
<feature type="domain" description="YdhG-like" evidence="1">
    <location>
        <begin position="27"/>
        <end position="133"/>
    </location>
</feature>
<comment type="caution">
    <text evidence="2">The sequence shown here is derived from an EMBL/GenBank/DDBJ whole genome shotgun (WGS) entry which is preliminary data.</text>
</comment>
<gene>
    <name evidence="2" type="ORF">N0B51_08810</name>
</gene>
<dbReference type="RefSeq" id="WP_259961952.1">
    <property type="nucleotide sequence ID" value="NZ_JAOAMV010000004.1"/>
</dbReference>
<evidence type="ECO:0000259" key="1">
    <source>
        <dbReference type="Pfam" id="PF08818"/>
    </source>
</evidence>
<proteinExistence type="predicted"/>